<gene>
    <name evidence="1" type="ORF">DU506_00935</name>
</gene>
<dbReference type="AlphaFoldDB" id="A0A368U9G7"/>
<evidence type="ECO:0000313" key="2">
    <source>
        <dbReference type="Proteomes" id="UP000253204"/>
    </source>
</evidence>
<dbReference type="OrthoDB" id="6174396at2"/>
<dbReference type="Proteomes" id="UP000253204">
    <property type="component" value="Unassembled WGS sequence"/>
</dbReference>
<sequence>MLSVPCLHYDQWIDTPLEDLKKGDLVRVSAKLLDVLGPVYVKDGTQYLPATPHDQQPIRLMVGEYARNRQHICMVMDMCLADLHEFPDGTALIGNLAAGSIFSPRLSEPDLETFCKKHISRYRAFADDHEHILDTGEVVPITPWWEPMLITG</sequence>
<keyword evidence="2" id="KW-1185">Reference proteome</keyword>
<reference evidence="1 2" key="1">
    <citation type="submission" date="2018-07" db="EMBL/GenBank/DDBJ databases">
        <title>Halomonas rutogse sp. nov., isolated from Lake TangqianCo on Tibetan Plateau.</title>
        <authorList>
            <person name="Lu H."/>
            <person name="Xing P."/>
            <person name="Wu Q."/>
        </authorList>
    </citation>
    <scope>NUCLEOTIDE SEQUENCE [LARGE SCALE GENOMIC DNA]</scope>
    <source>
        <strain evidence="1 2">TQ8S</strain>
    </source>
</reference>
<comment type="caution">
    <text evidence="1">The sequence shown here is derived from an EMBL/GenBank/DDBJ whole genome shotgun (WGS) entry which is preliminary data.</text>
</comment>
<protein>
    <submittedName>
        <fullName evidence="1">Uncharacterized protein</fullName>
    </submittedName>
</protein>
<proteinExistence type="predicted"/>
<organism evidence="1 2">
    <name type="scientific">Vreelandella rituensis</name>
    <dbReference type="NCBI Taxonomy" id="2282306"/>
    <lineage>
        <taxon>Bacteria</taxon>
        <taxon>Pseudomonadati</taxon>
        <taxon>Pseudomonadota</taxon>
        <taxon>Gammaproteobacteria</taxon>
        <taxon>Oceanospirillales</taxon>
        <taxon>Halomonadaceae</taxon>
        <taxon>Vreelandella</taxon>
    </lineage>
</organism>
<dbReference type="EMBL" id="QPIJ01000001">
    <property type="protein sequence ID" value="RCV93750.1"/>
    <property type="molecule type" value="Genomic_DNA"/>
</dbReference>
<name>A0A368U9G7_9GAMM</name>
<accession>A0A368U9G7</accession>
<dbReference type="RefSeq" id="WP_114485078.1">
    <property type="nucleotide sequence ID" value="NZ_CBCSHM010000007.1"/>
</dbReference>
<evidence type="ECO:0000313" key="1">
    <source>
        <dbReference type="EMBL" id="RCV93750.1"/>
    </source>
</evidence>